<feature type="domain" description="EF-hand" evidence="15">
    <location>
        <begin position="87"/>
        <end position="122"/>
    </location>
</feature>
<dbReference type="SUPFAM" id="SSF103506">
    <property type="entry name" value="Mitochondrial carrier"/>
    <property type="match status" value="1"/>
</dbReference>
<keyword evidence="6" id="KW-0677">Repeat</keyword>
<evidence type="ECO:0000256" key="13">
    <source>
        <dbReference type="RuleBase" id="RU000488"/>
    </source>
</evidence>
<feature type="repeat" description="Solcar" evidence="12">
    <location>
        <begin position="343"/>
        <end position="430"/>
    </location>
</feature>
<reference evidence="16 17" key="1">
    <citation type="journal article" date="2017" name="Nat. Commun.">
        <title>Genome assembly with in vitro proximity ligation data and whole-genome triplication in lettuce.</title>
        <authorList>
            <person name="Reyes-Chin-Wo S."/>
            <person name="Wang Z."/>
            <person name="Yang X."/>
            <person name="Kozik A."/>
            <person name="Arikit S."/>
            <person name="Song C."/>
            <person name="Xia L."/>
            <person name="Froenicke L."/>
            <person name="Lavelle D.O."/>
            <person name="Truco M.J."/>
            <person name="Xia R."/>
            <person name="Zhu S."/>
            <person name="Xu C."/>
            <person name="Xu H."/>
            <person name="Xu X."/>
            <person name="Cox K."/>
            <person name="Korf I."/>
            <person name="Meyers B.C."/>
            <person name="Michelmore R.W."/>
        </authorList>
    </citation>
    <scope>NUCLEOTIDE SEQUENCE [LARGE SCALE GENOMIC DNA]</scope>
    <source>
        <strain evidence="17">cv. Salinas</strain>
        <tissue evidence="16">Seedlings</tissue>
    </source>
</reference>
<evidence type="ECO:0000256" key="3">
    <source>
        <dbReference type="ARBA" id="ARBA00022448"/>
    </source>
</evidence>
<dbReference type="Pfam" id="PF00153">
    <property type="entry name" value="Mito_carr"/>
    <property type="match status" value="3"/>
</dbReference>
<dbReference type="Gene3D" id="1.50.40.10">
    <property type="entry name" value="Mitochondrial carrier domain"/>
    <property type="match status" value="1"/>
</dbReference>
<dbReference type="InterPro" id="IPR002048">
    <property type="entry name" value="EF_hand_dom"/>
</dbReference>
<keyword evidence="5" id="KW-0479">Metal-binding</keyword>
<evidence type="ECO:0000256" key="12">
    <source>
        <dbReference type="PROSITE-ProRule" id="PRU00282"/>
    </source>
</evidence>
<dbReference type="InterPro" id="IPR023395">
    <property type="entry name" value="MCP_dom_sf"/>
</dbReference>
<keyword evidence="17" id="KW-1185">Reference proteome</keyword>
<keyword evidence="7" id="KW-0999">Mitochondrion inner membrane</keyword>
<feature type="repeat" description="Solcar" evidence="12">
    <location>
        <begin position="441"/>
        <end position="529"/>
    </location>
</feature>
<evidence type="ECO:0000259" key="15">
    <source>
        <dbReference type="PROSITE" id="PS50222"/>
    </source>
</evidence>
<dbReference type="Proteomes" id="UP000235145">
    <property type="component" value="Unassembled WGS sequence"/>
</dbReference>
<keyword evidence="9" id="KW-1133">Transmembrane helix</keyword>
<dbReference type="PANTHER" id="PTHR24089">
    <property type="entry name" value="SOLUTE CARRIER FAMILY 25"/>
    <property type="match status" value="1"/>
</dbReference>
<feature type="domain" description="EF-hand" evidence="15">
    <location>
        <begin position="183"/>
        <end position="218"/>
    </location>
</feature>
<dbReference type="GO" id="GO:0005509">
    <property type="term" value="F:calcium ion binding"/>
    <property type="evidence" value="ECO:0007669"/>
    <property type="project" value="InterPro"/>
</dbReference>
<evidence type="ECO:0000256" key="11">
    <source>
        <dbReference type="ARBA" id="ARBA00023136"/>
    </source>
</evidence>
<accession>A0A9R1VVN3</accession>
<comment type="caution">
    <text evidence="16">The sequence shown here is derived from an EMBL/GenBank/DDBJ whole genome shotgun (WGS) entry which is preliminary data.</text>
</comment>
<dbReference type="PROSITE" id="PS50920">
    <property type="entry name" value="SOLCAR"/>
    <property type="match status" value="3"/>
</dbReference>
<keyword evidence="10" id="KW-0496">Mitochondrion</keyword>
<gene>
    <name evidence="16" type="ORF">LSAT_V11C400190690</name>
</gene>
<dbReference type="InterPro" id="IPR011992">
    <property type="entry name" value="EF-hand-dom_pair"/>
</dbReference>
<keyword evidence="3 13" id="KW-0813">Transport</keyword>
<dbReference type="PROSITE" id="PS50222">
    <property type="entry name" value="EF_HAND_2"/>
    <property type="match status" value="2"/>
</dbReference>
<protein>
    <recommendedName>
        <fullName evidence="15">EF-hand domain-containing protein</fullName>
    </recommendedName>
</protein>
<evidence type="ECO:0000256" key="9">
    <source>
        <dbReference type="ARBA" id="ARBA00022989"/>
    </source>
</evidence>
<keyword evidence="8" id="KW-0106">Calcium</keyword>
<organism evidence="16 17">
    <name type="scientific">Lactuca sativa</name>
    <name type="common">Garden lettuce</name>
    <dbReference type="NCBI Taxonomy" id="4236"/>
    <lineage>
        <taxon>Eukaryota</taxon>
        <taxon>Viridiplantae</taxon>
        <taxon>Streptophyta</taxon>
        <taxon>Embryophyta</taxon>
        <taxon>Tracheophyta</taxon>
        <taxon>Spermatophyta</taxon>
        <taxon>Magnoliopsida</taxon>
        <taxon>eudicotyledons</taxon>
        <taxon>Gunneridae</taxon>
        <taxon>Pentapetalae</taxon>
        <taxon>asterids</taxon>
        <taxon>campanulids</taxon>
        <taxon>Asterales</taxon>
        <taxon>Asteraceae</taxon>
        <taxon>Cichorioideae</taxon>
        <taxon>Cichorieae</taxon>
        <taxon>Lactucinae</taxon>
        <taxon>Lactuca</taxon>
    </lineage>
</organism>
<evidence type="ECO:0000256" key="4">
    <source>
        <dbReference type="ARBA" id="ARBA00022692"/>
    </source>
</evidence>
<comment type="similarity">
    <text evidence="2 13">Belongs to the mitochondrial carrier (TC 2.A.29) family.</text>
</comment>
<dbReference type="Pfam" id="PF13202">
    <property type="entry name" value="EF-hand_5"/>
    <property type="match status" value="1"/>
</dbReference>
<dbReference type="InterPro" id="IPR018108">
    <property type="entry name" value="MCP_transmembrane"/>
</dbReference>
<dbReference type="FunFam" id="1.50.40.10:FF:000067">
    <property type="entry name" value="Mitochondrial substrate carrier family protein"/>
    <property type="match status" value="1"/>
</dbReference>
<dbReference type="GO" id="GO:0005743">
    <property type="term" value="C:mitochondrial inner membrane"/>
    <property type="evidence" value="ECO:0007669"/>
    <property type="project" value="UniProtKB-SubCell"/>
</dbReference>
<feature type="repeat" description="Solcar" evidence="12">
    <location>
        <begin position="250"/>
        <end position="333"/>
    </location>
</feature>
<dbReference type="PRINTS" id="PR00926">
    <property type="entry name" value="MITOCARRIER"/>
</dbReference>
<proteinExistence type="inferred from homology"/>
<name>A0A9R1VVN3_LACSA</name>
<dbReference type="SUPFAM" id="SSF47473">
    <property type="entry name" value="EF-hand"/>
    <property type="match status" value="1"/>
</dbReference>
<keyword evidence="11 12" id="KW-0472">Membrane</keyword>
<evidence type="ECO:0000256" key="1">
    <source>
        <dbReference type="ARBA" id="ARBA00004448"/>
    </source>
</evidence>
<dbReference type="InterPro" id="IPR002067">
    <property type="entry name" value="MCP"/>
</dbReference>
<evidence type="ECO:0000256" key="8">
    <source>
        <dbReference type="ARBA" id="ARBA00022837"/>
    </source>
</evidence>
<dbReference type="GO" id="GO:0015867">
    <property type="term" value="P:ATP transport"/>
    <property type="evidence" value="ECO:0000318"/>
    <property type="project" value="GO_Central"/>
</dbReference>
<dbReference type="EMBL" id="NBSK02000004">
    <property type="protein sequence ID" value="KAJ0212773.1"/>
    <property type="molecule type" value="Genomic_DNA"/>
</dbReference>
<dbReference type="GO" id="GO:0005347">
    <property type="term" value="F:ATP transmembrane transporter activity"/>
    <property type="evidence" value="ECO:0000318"/>
    <property type="project" value="GO_Central"/>
</dbReference>
<keyword evidence="4 12" id="KW-0812">Transmembrane</keyword>
<dbReference type="InterPro" id="IPR018247">
    <property type="entry name" value="EF_Hand_1_Ca_BS"/>
</dbReference>
<evidence type="ECO:0000256" key="6">
    <source>
        <dbReference type="ARBA" id="ARBA00022737"/>
    </source>
</evidence>
<evidence type="ECO:0000256" key="5">
    <source>
        <dbReference type="ARBA" id="ARBA00022723"/>
    </source>
</evidence>
<dbReference type="Pfam" id="PF13499">
    <property type="entry name" value="EF-hand_7"/>
    <property type="match status" value="1"/>
</dbReference>
<comment type="subcellular location">
    <subcellularLocation>
        <location evidence="1">Mitochondrion inner membrane</location>
        <topology evidence="1">Multi-pass membrane protein</topology>
    </subcellularLocation>
</comment>
<dbReference type="SMART" id="SM00054">
    <property type="entry name" value="EFh"/>
    <property type="match status" value="4"/>
</dbReference>
<evidence type="ECO:0000313" key="17">
    <source>
        <dbReference type="Proteomes" id="UP000235145"/>
    </source>
</evidence>
<evidence type="ECO:0000256" key="14">
    <source>
        <dbReference type="SAM" id="MobiDB-lite"/>
    </source>
</evidence>
<dbReference type="AlphaFoldDB" id="A0A9R1VVN3"/>
<dbReference type="PROSITE" id="PS00018">
    <property type="entry name" value="EF_HAND_1"/>
    <property type="match status" value="2"/>
</dbReference>
<dbReference type="Gene3D" id="1.10.238.10">
    <property type="entry name" value="EF-hand"/>
    <property type="match status" value="2"/>
</dbReference>
<evidence type="ECO:0000256" key="7">
    <source>
        <dbReference type="ARBA" id="ARBA00022792"/>
    </source>
</evidence>
<dbReference type="GO" id="GO:0015866">
    <property type="term" value="P:ADP transport"/>
    <property type="evidence" value="ECO:0000318"/>
    <property type="project" value="GO_Central"/>
</dbReference>
<dbReference type="FunFam" id="1.10.238.10:FF:000370">
    <property type="entry name" value="Mitochondrial substrate carrier family protein"/>
    <property type="match status" value="1"/>
</dbReference>
<evidence type="ECO:0000313" key="16">
    <source>
        <dbReference type="EMBL" id="KAJ0212773.1"/>
    </source>
</evidence>
<sequence>MASSAIKHVGDHHRRPSSARDLPAGCCNPVKEQGPVTIEHVLLALRETKDERESRFRGLFNFFDTSNAGYLDSVQIEVGLSAMQIPADYKYAKELLRVCDANRDGRVDYQEFRRYMDDKELELYRIFQAIDVEHNGCILPEELYDALVKAVYNSLLNKNKFKHPSSCLPLISHGSFSVAGIELDDDELASFVERVDKDNNGIITFEEWRDFLLLYPHEATIENIYQYWERVYLVDIGEQPVIPAGMNKHVPASKYLIAGGVAGAASRTATAPLDRLKVLLQVQTSNASIASAVKNIWKEGGVLSFFRGNGLNVVKVAPESAIKFYTYEMLKNFIGGEEGQGDIGTSGRLLAGGMAGAVAQTAIYPMDLVKTRLQTFASVNTKVPSLGKLSKDIWVHEGPRAFYRGIVPSLFGIIPYAGIDLAAYETLKEMSRTYILEDSEPGPLVQLGCGTVSGALGATFVYPLQVVRTRMQAQAPGGSTAYNGMSDVFMRTYQKEGMRGFYKGLLPNLLKVVPAASITYMVYETMKNSLDLE</sequence>
<evidence type="ECO:0000256" key="10">
    <source>
        <dbReference type="ARBA" id="ARBA00023128"/>
    </source>
</evidence>
<evidence type="ECO:0000256" key="2">
    <source>
        <dbReference type="ARBA" id="ARBA00006375"/>
    </source>
</evidence>
<feature type="region of interest" description="Disordered" evidence="14">
    <location>
        <begin position="1"/>
        <end position="23"/>
    </location>
</feature>